<protein>
    <submittedName>
        <fullName evidence="1">EVE domain-containing protein</fullName>
    </submittedName>
</protein>
<dbReference type="SUPFAM" id="SSF88697">
    <property type="entry name" value="PUA domain-like"/>
    <property type="match status" value="2"/>
</dbReference>
<gene>
    <name evidence="1" type="ORF">ERX35_007015</name>
</gene>
<dbReference type="EMBL" id="SCWC02000004">
    <property type="protein sequence ID" value="KAA1039316.1"/>
    <property type="molecule type" value="Genomic_DNA"/>
</dbReference>
<proteinExistence type="predicted"/>
<organism evidence="1 2">
    <name type="scientific">Macrococcus equipercicus</name>
    <dbReference type="NCBI Taxonomy" id="69967"/>
    <lineage>
        <taxon>Bacteria</taxon>
        <taxon>Bacillati</taxon>
        <taxon>Bacillota</taxon>
        <taxon>Bacilli</taxon>
        <taxon>Bacillales</taxon>
        <taxon>Staphylococcaceae</taxon>
        <taxon>Macrococcus</taxon>
    </lineage>
</organism>
<reference evidence="1 2" key="1">
    <citation type="submission" date="2019-09" db="EMBL/GenBank/DDBJ databases">
        <authorList>
            <person name="Mazhar S."/>
            <person name="Altermann E."/>
            <person name="Hill C."/>
            <person name="Mcauliffe O."/>
        </authorList>
    </citation>
    <scope>NUCLEOTIDE SEQUENCE [LARGE SCALE GENOMIC DNA]</scope>
    <source>
        <strain evidence="1 2">ATCC 51831</strain>
    </source>
</reference>
<evidence type="ECO:0000313" key="1">
    <source>
        <dbReference type="EMBL" id="KAA1039316.1"/>
    </source>
</evidence>
<keyword evidence="2" id="KW-1185">Reference proteome</keyword>
<dbReference type="Proteomes" id="UP000295735">
    <property type="component" value="Unassembled WGS sequence"/>
</dbReference>
<dbReference type="Gene3D" id="3.10.590.10">
    <property type="entry name" value="ph1033 like domains"/>
    <property type="match status" value="1"/>
</dbReference>
<dbReference type="RefSeq" id="WP_149459210.1">
    <property type="nucleotide sequence ID" value="NZ_SCWC02000004.1"/>
</dbReference>
<name>A0ABQ6R892_9STAP</name>
<evidence type="ECO:0000313" key="2">
    <source>
        <dbReference type="Proteomes" id="UP000295735"/>
    </source>
</evidence>
<comment type="caution">
    <text evidence="1">The sequence shown here is derived from an EMBL/GenBank/DDBJ whole genome shotgun (WGS) entry which is preliminary data.</text>
</comment>
<sequence>MSTHYFWLNCGYNRFNHFEELTGQISVFDSSVHFNPSEGYTAFKRARLGDKVIFYQVQNKVGLLGTGTVVKYDEPRRGKIIIHFKLEEKLQPLKKEYLERSEQLKTTLYRMKEQLLNPLSEEDFNQILAVGRGEEKINRYFMMKEMENFVKDQEYTIFVRTVNGINRNGFKHYEEMQQGDKVIIYRTIPERGVYGVAEVVSGMQKLPVIQGRTDSTAIIIKYLGDIEPKTIYDLDREPLLRAQYFLAENWNESVTELTKVQYEVMLEEGDKKPEPLTTTPYLHELIKQAKRPAKPVVTTTKTFVTPSGRKYEDKPVTKQARPIAKPRATDKRIHLFMAGHMPNPHAVVMNYMKLAADTPYYVADHTWTMGVLYGHYVEAEQVTFHPGVLTKHLAENTLIIENIEQLDADAWKPFLYAMQGQTVHLPFQHNGTPATIGRDATYNVDPNFRIVGITSQTAEEIKAHYPAAMHPLIKVYQFK</sequence>
<dbReference type="InterPro" id="IPR015947">
    <property type="entry name" value="PUA-like_sf"/>
</dbReference>
<accession>A0ABQ6R892</accession>